<accession>A0A560LCC3</accession>
<dbReference type="AlphaFoldDB" id="A0A560LCC3"/>
<evidence type="ECO:0000313" key="2">
    <source>
        <dbReference type="Proteomes" id="UP000321304"/>
    </source>
</evidence>
<sequence>MLGSVSKTTVSVSNPVCKGFPVSEQQTNISDMGTPLRNIIQPGLFC</sequence>
<evidence type="ECO:0000313" key="1">
    <source>
        <dbReference type="EMBL" id="TWB93218.1"/>
    </source>
</evidence>
<keyword evidence="2" id="KW-1185">Reference proteome</keyword>
<reference evidence="1 2" key="1">
    <citation type="submission" date="2019-06" db="EMBL/GenBank/DDBJ databases">
        <title>Genomic Encyclopedia of Type Strains, Phase IV (KMG-V): Genome sequencing to study the core and pangenomes of soil and plant-associated prokaryotes.</title>
        <authorList>
            <person name="Whitman W."/>
        </authorList>
    </citation>
    <scope>NUCLEOTIDE SEQUENCE [LARGE SCALE GENOMIC DNA]</scope>
    <source>
        <strain evidence="1 2">BR 10355</strain>
    </source>
</reference>
<gene>
    <name evidence="1" type="ORF">FBZ93_111257</name>
</gene>
<dbReference type="Proteomes" id="UP000321304">
    <property type="component" value="Unassembled WGS sequence"/>
</dbReference>
<comment type="caution">
    <text evidence="1">The sequence shown here is derived from an EMBL/GenBank/DDBJ whole genome shotgun (WGS) entry which is preliminary data.</text>
</comment>
<dbReference type="EMBL" id="VITY01000011">
    <property type="protein sequence ID" value="TWB93218.1"/>
    <property type="molecule type" value="Genomic_DNA"/>
</dbReference>
<name>A0A560LCC3_9BRAD</name>
<protein>
    <submittedName>
        <fullName evidence="1">Uncharacterized protein</fullName>
    </submittedName>
</protein>
<organism evidence="1 2">
    <name type="scientific">Bradyrhizobium macuxiense</name>
    <dbReference type="NCBI Taxonomy" id="1755647"/>
    <lineage>
        <taxon>Bacteria</taxon>
        <taxon>Pseudomonadati</taxon>
        <taxon>Pseudomonadota</taxon>
        <taxon>Alphaproteobacteria</taxon>
        <taxon>Hyphomicrobiales</taxon>
        <taxon>Nitrobacteraceae</taxon>
        <taxon>Bradyrhizobium</taxon>
    </lineage>
</organism>
<proteinExistence type="predicted"/>